<accession>F2CTR6</accession>
<proteinExistence type="evidence at transcript level"/>
<dbReference type="EMBL" id="AK355018">
    <property type="protein sequence ID" value="BAJ86237.1"/>
    <property type="molecule type" value="mRNA"/>
</dbReference>
<dbReference type="AlphaFoldDB" id="F2CTR6"/>
<sequence length="44" mass="4801">MTNEAAYLYSAAAAATGTVLCRVMIEFRSLSDDGCSTLRWLIDI</sequence>
<name>F2CTR6_HORVV</name>
<protein>
    <submittedName>
        <fullName evidence="1">Predicted protein</fullName>
    </submittedName>
</protein>
<evidence type="ECO:0000313" key="1">
    <source>
        <dbReference type="EMBL" id="BAJ86237.1"/>
    </source>
</evidence>
<reference evidence="1" key="1">
    <citation type="journal article" date="2011" name="Plant Physiol.">
        <title>Comprehensive sequence analysis of 24,783 barley full-length cDNAs derived from 12 clone libraries.</title>
        <authorList>
            <person name="Matsumoto T."/>
            <person name="Tanaka T."/>
            <person name="Sakai H."/>
            <person name="Amano N."/>
            <person name="Kanamori H."/>
            <person name="Kurita K."/>
            <person name="Kikuta A."/>
            <person name="Kamiya K."/>
            <person name="Yamamoto M."/>
            <person name="Ikawa H."/>
            <person name="Fujii N."/>
            <person name="Hori K."/>
            <person name="Itoh T."/>
            <person name="Sato K."/>
        </authorList>
    </citation>
    <scope>NUCLEOTIDE SEQUENCE</scope>
    <source>
        <tissue evidence="1">Leaf</tissue>
    </source>
</reference>
<organism evidence="1">
    <name type="scientific">Hordeum vulgare subsp. vulgare</name>
    <name type="common">Domesticated barley</name>
    <dbReference type="NCBI Taxonomy" id="112509"/>
    <lineage>
        <taxon>Eukaryota</taxon>
        <taxon>Viridiplantae</taxon>
        <taxon>Streptophyta</taxon>
        <taxon>Embryophyta</taxon>
        <taxon>Tracheophyta</taxon>
        <taxon>Spermatophyta</taxon>
        <taxon>Magnoliopsida</taxon>
        <taxon>Liliopsida</taxon>
        <taxon>Poales</taxon>
        <taxon>Poaceae</taxon>
        <taxon>BOP clade</taxon>
        <taxon>Pooideae</taxon>
        <taxon>Triticodae</taxon>
        <taxon>Triticeae</taxon>
        <taxon>Hordeinae</taxon>
        <taxon>Hordeum</taxon>
    </lineage>
</organism>